<name>V6I2W6_9LEPT</name>
<dbReference type="GO" id="GO:0006313">
    <property type="term" value="P:DNA transposition"/>
    <property type="evidence" value="ECO:0007669"/>
    <property type="project" value="InterPro"/>
</dbReference>
<keyword evidence="3" id="KW-1185">Reference proteome</keyword>
<feature type="domain" description="Transposase IS110-like N-terminal" evidence="1">
    <location>
        <begin position="23"/>
        <end position="141"/>
    </location>
</feature>
<dbReference type="Pfam" id="PF01548">
    <property type="entry name" value="DEDD_Tnp_IS110"/>
    <property type="match status" value="1"/>
</dbReference>
<evidence type="ECO:0000313" key="3">
    <source>
        <dbReference type="Proteomes" id="UP000018747"/>
    </source>
</evidence>
<dbReference type="STRING" id="100053.GCA_002009845_02300"/>
<proteinExistence type="predicted"/>
<reference evidence="2" key="1">
    <citation type="submission" date="2013-05" db="EMBL/GenBank/DDBJ databases">
        <authorList>
            <person name="Harkins D.M."/>
            <person name="Durkin A.S."/>
            <person name="Brinkac L.M."/>
            <person name="Haft D.H."/>
            <person name="Selengut J.D."/>
            <person name="Sanka R."/>
            <person name="DePew J."/>
            <person name="Purushe J."/>
            <person name="Hartskeerl R.A."/>
            <person name="Ahmed A."/>
            <person name="van der Linden H."/>
            <person name="Goris M.G.A."/>
            <person name="Vinetz J.M."/>
            <person name="Sutton G.G."/>
            <person name="Nierman W.C."/>
            <person name="Fouts D.E."/>
        </authorList>
    </citation>
    <scope>NUCLEOTIDE SEQUENCE [LARGE SCALE GENOMIC DNA]</scope>
    <source>
        <strain evidence="2">L 60</strain>
    </source>
</reference>
<dbReference type="EMBL" id="AHMT02000009">
    <property type="protein sequence ID" value="EQA64256.1"/>
    <property type="molecule type" value="Genomic_DNA"/>
</dbReference>
<dbReference type="PANTHER" id="PTHR33055">
    <property type="entry name" value="TRANSPOSASE FOR INSERTION SEQUENCE ELEMENT IS1111A"/>
    <property type="match status" value="1"/>
</dbReference>
<evidence type="ECO:0000259" key="1">
    <source>
        <dbReference type="Pfam" id="PF01548"/>
    </source>
</evidence>
<dbReference type="AlphaFoldDB" id="V6I2W6"/>
<accession>V6I2W6</accession>
<gene>
    <name evidence="2" type="ORF">LEP1GSC062_2720</name>
</gene>
<comment type="caution">
    <text evidence="2">The sequence shown here is derived from an EMBL/GenBank/DDBJ whole genome shotgun (WGS) entry which is preliminary data.</text>
</comment>
<protein>
    <submittedName>
        <fullName evidence="2">Transposase</fullName>
    </submittedName>
</protein>
<dbReference type="PANTHER" id="PTHR33055:SF13">
    <property type="entry name" value="TRANSPOSASE"/>
    <property type="match status" value="1"/>
</dbReference>
<evidence type="ECO:0000313" key="2">
    <source>
        <dbReference type="EMBL" id="EQA64256.1"/>
    </source>
</evidence>
<dbReference type="Proteomes" id="UP000018747">
    <property type="component" value="Unassembled WGS sequence"/>
</dbReference>
<dbReference type="InterPro" id="IPR002525">
    <property type="entry name" value="Transp_IS110-like_N"/>
</dbReference>
<sequence length="169" mass="19438">MRSIYHKTRKPTEGTKVKRKVYVGMDVHKETISIAYLTSNTKEILKEQQIKHNEVQIKKFVKKLKSEWNEIHCCYEAGVTGYPLNRYLNSLGVKCILVAPDKIPRQNSDKIKTDKRDAIKLARLLRSGDLESIHVPSEEEEAVMNYLLLGCIKMVPRLIVDAEVLKNCV</sequence>
<dbReference type="GO" id="GO:0004803">
    <property type="term" value="F:transposase activity"/>
    <property type="evidence" value="ECO:0007669"/>
    <property type="project" value="InterPro"/>
</dbReference>
<dbReference type="GO" id="GO:0003677">
    <property type="term" value="F:DNA binding"/>
    <property type="evidence" value="ECO:0007669"/>
    <property type="project" value="InterPro"/>
</dbReference>
<dbReference type="InterPro" id="IPR047650">
    <property type="entry name" value="Transpos_IS110"/>
</dbReference>
<organism evidence="2 3">
    <name type="scientific">Leptospira alexanderi serovar Manhao 3 str. L 60</name>
    <dbReference type="NCBI Taxonomy" id="1049759"/>
    <lineage>
        <taxon>Bacteria</taxon>
        <taxon>Pseudomonadati</taxon>
        <taxon>Spirochaetota</taxon>
        <taxon>Spirochaetia</taxon>
        <taxon>Leptospirales</taxon>
        <taxon>Leptospiraceae</taxon>
        <taxon>Leptospira</taxon>
    </lineage>
</organism>